<dbReference type="Proteomes" id="UP001054945">
    <property type="component" value="Unassembled WGS sequence"/>
</dbReference>
<sequence>MNPQNRSVRRYQNCSSHVALVTVENGERIHEDWRLSLAALPALGPPLPVPGSPPPEDRRETGHPPPHPTRLRVPH</sequence>
<comment type="caution">
    <text evidence="2">The sequence shown here is derived from an EMBL/GenBank/DDBJ whole genome shotgun (WGS) entry which is preliminary data.</text>
</comment>
<protein>
    <submittedName>
        <fullName evidence="2">Uncharacterized protein</fullName>
    </submittedName>
</protein>
<feature type="region of interest" description="Disordered" evidence="1">
    <location>
        <begin position="41"/>
        <end position="75"/>
    </location>
</feature>
<feature type="compositionally biased region" description="Pro residues" evidence="1">
    <location>
        <begin position="43"/>
        <end position="54"/>
    </location>
</feature>
<reference evidence="2 3" key="1">
    <citation type="submission" date="2021-06" db="EMBL/GenBank/DDBJ databases">
        <title>Caerostris extrusa draft genome.</title>
        <authorList>
            <person name="Kono N."/>
            <person name="Arakawa K."/>
        </authorList>
    </citation>
    <scope>NUCLEOTIDE SEQUENCE [LARGE SCALE GENOMIC DNA]</scope>
</reference>
<organism evidence="2 3">
    <name type="scientific">Caerostris extrusa</name>
    <name type="common">Bark spider</name>
    <name type="synonym">Caerostris bankana</name>
    <dbReference type="NCBI Taxonomy" id="172846"/>
    <lineage>
        <taxon>Eukaryota</taxon>
        <taxon>Metazoa</taxon>
        <taxon>Ecdysozoa</taxon>
        <taxon>Arthropoda</taxon>
        <taxon>Chelicerata</taxon>
        <taxon>Arachnida</taxon>
        <taxon>Araneae</taxon>
        <taxon>Araneomorphae</taxon>
        <taxon>Entelegynae</taxon>
        <taxon>Araneoidea</taxon>
        <taxon>Araneidae</taxon>
        <taxon>Caerostris</taxon>
    </lineage>
</organism>
<evidence type="ECO:0000256" key="1">
    <source>
        <dbReference type="SAM" id="MobiDB-lite"/>
    </source>
</evidence>
<name>A0AAV4XFG8_CAEEX</name>
<accession>A0AAV4XFG8</accession>
<proteinExistence type="predicted"/>
<evidence type="ECO:0000313" key="3">
    <source>
        <dbReference type="Proteomes" id="UP001054945"/>
    </source>
</evidence>
<evidence type="ECO:0000313" key="2">
    <source>
        <dbReference type="EMBL" id="GIY93403.1"/>
    </source>
</evidence>
<dbReference type="AlphaFoldDB" id="A0AAV4XFG8"/>
<dbReference type="EMBL" id="BPLR01017658">
    <property type="protein sequence ID" value="GIY93403.1"/>
    <property type="molecule type" value="Genomic_DNA"/>
</dbReference>
<keyword evidence="3" id="KW-1185">Reference proteome</keyword>
<gene>
    <name evidence="2" type="ORF">CEXT_327431</name>
</gene>